<feature type="domain" description="Integrase zinc-binding" evidence="1">
    <location>
        <begin position="68"/>
        <end position="112"/>
    </location>
</feature>
<gene>
    <name evidence="2" type="ORF">OCTVUL_1B027065</name>
</gene>
<dbReference type="Proteomes" id="UP001162480">
    <property type="component" value="Chromosome 14"/>
</dbReference>
<proteinExistence type="predicted"/>
<dbReference type="Gene3D" id="1.10.340.70">
    <property type="match status" value="1"/>
</dbReference>
<dbReference type="EMBL" id="OX597827">
    <property type="protein sequence ID" value="CAI9732375.1"/>
    <property type="molecule type" value="Genomic_DNA"/>
</dbReference>
<dbReference type="InterPro" id="IPR041588">
    <property type="entry name" value="Integrase_H2C2"/>
</dbReference>
<accession>A0AA36BDF6</accession>
<protein>
    <recommendedName>
        <fullName evidence="1">Integrase zinc-binding domain-containing protein</fullName>
    </recommendedName>
</protein>
<name>A0AA36BDF6_OCTVU</name>
<reference evidence="2" key="1">
    <citation type="submission" date="2023-08" db="EMBL/GenBank/DDBJ databases">
        <authorList>
            <person name="Alioto T."/>
            <person name="Alioto T."/>
            <person name="Gomez Garrido J."/>
        </authorList>
    </citation>
    <scope>NUCLEOTIDE SEQUENCE</scope>
</reference>
<organism evidence="2 3">
    <name type="scientific">Octopus vulgaris</name>
    <name type="common">Common octopus</name>
    <dbReference type="NCBI Taxonomy" id="6645"/>
    <lineage>
        <taxon>Eukaryota</taxon>
        <taxon>Metazoa</taxon>
        <taxon>Spiralia</taxon>
        <taxon>Lophotrochozoa</taxon>
        <taxon>Mollusca</taxon>
        <taxon>Cephalopoda</taxon>
        <taxon>Coleoidea</taxon>
        <taxon>Octopodiformes</taxon>
        <taxon>Octopoda</taxon>
        <taxon>Incirrata</taxon>
        <taxon>Octopodidae</taxon>
        <taxon>Octopus</taxon>
    </lineage>
</organism>
<dbReference type="Pfam" id="PF17921">
    <property type="entry name" value="Integrase_H2C2"/>
    <property type="match status" value="1"/>
</dbReference>
<evidence type="ECO:0000259" key="1">
    <source>
        <dbReference type="Pfam" id="PF17921"/>
    </source>
</evidence>
<sequence length="153" mass="17329">MDVLCSKTKKANLRRLSKHYVARSGRHRAERVRNSENEYREVLFIGSPDEQKSIISNIHMVCGDCDPAHCLGSHLGVDRTRVEIFEMFYRKNVAKDTKEFVFSCDRCHKANPVHKINAGAFHPVPVPNEVMVQTGVDSISLPKTDYGYCCCNG</sequence>
<keyword evidence="3" id="KW-1185">Reference proteome</keyword>
<dbReference type="AlphaFoldDB" id="A0AA36BDF6"/>
<evidence type="ECO:0000313" key="3">
    <source>
        <dbReference type="Proteomes" id="UP001162480"/>
    </source>
</evidence>
<evidence type="ECO:0000313" key="2">
    <source>
        <dbReference type="EMBL" id="CAI9732375.1"/>
    </source>
</evidence>